<dbReference type="OrthoDB" id="3004209at2759"/>
<evidence type="ECO:0000313" key="1">
    <source>
        <dbReference type="EMBL" id="PBK82588.1"/>
    </source>
</evidence>
<dbReference type="OMA" id="ANRCIIV"/>
<dbReference type="AlphaFoldDB" id="A0A2H3CVW3"/>
<name>A0A2H3CVW3_ARMGA</name>
<reference evidence="2" key="1">
    <citation type="journal article" date="2017" name="Nat. Ecol. Evol.">
        <title>Genome expansion and lineage-specific genetic innovations in the forest pathogenic fungi Armillaria.</title>
        <authorList>
            <person name="Sipos G."/>
            <person name="Prasanna A.N."/>
            <person name="Walter M.C."/>
            <person name="O'Connor E."/>
            <person name="Balint B."/>
            <person name="Krizsan K."/>
            <person name="Kiss B."/>
            <person name="Hess J."/>
            <person name="Varga T."/>
            <person name="Slot J."/>
            <person name="Riley R."/>
            <person name="Boka B."/>
            <person name="Rigling D."/>
            <person name="Barry K."/>
            <person name="Lee J."/>
            <person name="Mihaltcheva S."/>
            <person name="LaButti K."/>
            <person name="Lipzen A."/>
            <person name="Waldron R."/>
            <person name="Moloney N.M."/>
            <person name="Sperisen C."/>
            <person name="Kredics L."/>
            <person name="Vagvoelgyi C."/>
            <person name="Patrignani A."/>
            <person name="Fitzpatrick D."/>
            <person name="Nagy I."/>
            <person name="Doyle S."/>
            <person name="Anderson J.B."/>
            <person name="Grigoriev I.V."/>
            <person name="Gueldener U."/>
            <person name="Muensterkoetter M."/>
            <person name="Nagy L.G."/>
        </authorList>
    </citation>
    <scope>NUCLEOTIDE SEQUENCE [LARGE SCALE GENOMIC DNA]</scope>
    <source>
        <strain evidence="2">Ar21-2</strain>
    </source>
</reference>
<proteinExistence type="predicted"/>
<dbReference type="Proteomes" id="UP000217790">
    <property type="component" value="Unassembled WGS sequence"/>
</dbReference>
<protein>
    <submittedName>
        <fullName evidence="1">Uncharacterized protein</fullName>
    </submittedName>
</protein>
<sequence length="252" mass="27323">MVLTNLMNNNFKILQENSNTIKTAADTQGTNGEAVSKQLQELKQNVTALQSIVEDLHITNIQPIPIPTPTHSNATSYADIAARPSPFTDPHHANAIAKAKLANRCIIVKPVTDKVKSKMGKHSKKNLISSMNTALSIMATKLGEVLHIVPEDVKVIGVHKLTNSGMIYMFNSDDAATWLRGPGALENIQQAAGDGISVSLQLNSVIVPFAPTTIDIENTKTWHSIEDNSGLTAGTICNVRYLKPVEHHHEGQ</sequence>
<organism evidence="1 2">
    <name type="scientific">Armillaria gallica</name>
    <name type="common">Bulbous honey fungus</name>
    <name type="synonym">Armillaria bulbosa</name>
    <dbReference type="NCBI Taxonomy" id="47427"/>
    <lineage>
        <taxon>Eukaryota</taxon>
        <taxon>Fungi</taxon>
        <taxon>Dikarya</taxon>
        <taxon>Basidiomycota</taxon>
        <taxon>Agaricomycotina</taxon>
        <taxon>Agaricomycetes</taxon>
        <taxon>Agaricomycetidae</taxon>
        <taxon>Agaricales</taxon>
        <taxon>Marasmiineae</taxon>
        <taxon>Physalacriaceae</taxon>
        <taxon>Armillaria</taxon>
    </lineage>
</organism>
<evidence type="ECO:0000313" key="2">
    <source>
        <dbReference type="Proteomes" id="UP000217790"/>
    </source>
</evidence>
<keyword evidence="2" id="KW-1185">Reference proteome</keyword>
<dbReference type="InParanoid" id="A0A2H3CVW3"/>
<dbReference type="EMBL" id="KZ293715">
    <property type="protein sequence ID" value="PBK82588.1"/>
    <property type="molecule type" value="Genomic_DNA"/>
</dbReference>
<gene>
    <name evidence="1" type="ORF">ARMGADRAFT_1090163</name>
</gene>
<accession>A0A2H3CVW3</accession>